<dbReference type="KEGG" id="lpav:PLANPX_0022"/>
<name>A0A5K7X1S0_9BACT</name>
<dbReference type="SUPFAM" id="SSF46894">
    <property type="entry name" value="C-terminal effector domain of the bipartite response regulators"/>
    <property type="match status" value="1"/>
</dbReference>
<dbReference type="GO" id="GO:0000160">
    <property type="term" value="P:phosphorelay signal transduction system"/>
    <property type="evidence" value="ECO:0007669"/>
    <property type="project" value="InterPro"/>
</dbReference>
<sequence length="227" mass="24940">MNESPLIHVVDDDATNIDSLAAHLRSLRLECRVHASAEALLAACVDRAGCIIAGDALVDMRGLDLQLELQRREISLPLILMTATPQTELIVTAMRNGAIAVLDKPCTGEALWKAVEAALALDAERRYRRGRHASMQERIGSLTPQEREVMWQIVDGSPNKITARRLGVSVRTIENRRRSIFAKLGIRSVAELVTIVMQTTTDEQRPPLNEAISMGELMPQALLCTAG</sequence>
<dbReference type="EMBL" id="AP021861">
    <property type="protein sequence ID" value="BBO30410.1"/>
    <property type="molecule type" value="Genomic_DNA"/>
</dbReference>
<dbReference type="InterPro" id="IPR036388">
    <property type="entry name" value="WH-like_DNA-bd_sf"/>
</dbReference>
<dbReference type="SMART" id="SM00448">
    <property type="entry name" value="REC"/>
    <property type="match status" value="1"/>
</dbReference>
<dbReference type="Gene3D" id="3.40.50.2300">
    <property type="match status" value="1"/>
</dbReference>
<proteinExistence type="predicted"/>
<dbReference type="GO" id="GO:0003677">
    <property type="term" value="F:DNA binding"/>
    <property type="evidence" value="ECO:0007669"/>
    <property type="project" value="UniProtKB-KW"/>
</dbReference>
<dbReference type="Gene3D" id="1.10.10.10">
    <property type="entry name" value="Winged helix-like DNA-binding domain superfamily/Winged helix DNA-binding domain"/>
    <property type="match status" value="1"/>
</dbReference>
<organism evidence="7 8">
    <name type="scientific">Lacipirellula parvula</name>
    <dbReference type="NCBI Taxonomy" id="2650471"/>
    <lineage>
        <taxon>Bacteria</taxon>
        <taxon>Pseudomonadati</taxon>
        <taxon>Planctomycetota</taxon>
        <taxon>Planctomycetia</taxon>
        <taxon>Pirellulales</taxon>
        <taxon>Lacipirellulaceae</taxon>
        <taxon>Lacipirellula</taxon>
    </lineage>
</organism>
<dbReference type="InterPro" id="IPR016032">
    <property type="entry name" value="Sig_transdc_resp-reg_C-effctor"/>
</dbReference>
<evidence type="ECO:0000256" key="3">
    <source>
        <dbReference type="ARBA" id="ARBA00023163"/>
    </source>
</evidence>
<dbReference type="Pfam" id="PF00196">
    <property type="entry name" value="GerE"/>
    <property type="match status" value="1"/>
</dbReference>
<keyword evidence="1" id="KW-0805">Transcription regulation</keyword>
<evidence type="ECO:0000313" key="8">
    <source>
        <dbReference type="Proteomes" id="UP000326837"/>
    </source>
</evidence>
<protein>
    <recommendedName>
        <fullName evidence="9">Two-component transcriptional response regulator</fullName>
    </recommendedName>
</protein>
<dbReference type="SUPFAM" id="SSF52172">
    <property type="entry name" value="CheY-like"/>
    <property type="match status" value="1"/>
</dbReference>
<evidence type="ECO:0000313" key="7">
    <source>
        <dbReference type="EMBL" id="BBO30410.1"/>
    </source>
</evidence>
<dbReference type="PROSITE" id="PS50110">
    <property type="entry name" value="RESPONSE_REGULATORY"/>
    <property type="match status" value="1"/>
</dbReference>
<evidence type="ECO:0000259" key="6">
    <source>
        <dbReference type="PROSITE" id="PS50110"/>
    </source>
</evidence>
<accession>A0A5K7X1S0</accession>
<dbReference type="AlphaFoldDB" id="A0A5K7X1S0"/>
<gene>
    <name evidence="7" type="ORF">PLANPX_0022</name>
</gene>
<feature type="domain" description="Response regulatory" evidence="6">
    <location>
        <begin position="6"/>
        <end position="119"/>
    </location>
</feature>
<dbReference type="GO" id="GO:0006355">
    <property type="term" value="P:regulation of DNA-templated transcription"/>
    <property type="evidence" value="ECO:0007669"/>
    <property type="project" value="InterPro"/>
</dbReference>
<dbReference type="InterPro" id="IPR011006">
    <property type="entry name" value="CheY-like_superfamily"/>
</dbReference>
<dbReference type="RefSeq" id="WP_152096761.1">
    <property type="nucleotide sequence ID" value="NZ_AP021861.1"/>
</dbReference>
<dbReference type="Pfam" id="PF00072">
    <property type="entry name" value="Response_reg"/>
    <property type="match status" value="1"/>
</dbReference>
<evidence type="ECO:0008006" key="9">
    <source>
        <dbReference type="Google" id="ProtNLM"/>
    </source>
</evidence>
<dbReference type="InterPro" id="IPR000792">
    <property type="entry name" value="Tscrpt_reg_LuxR_C"/>
</dbReference>
<dbReference type="Proteomes" id="UP000326837">
    <property type="component" value="Chromosome"/>
</dbReference>
<comment type="caution">
    <text evidence="4">Lacks conserved residue(s) required for the propagation of feature annotation.</text>
</comment>
<feature type="domain" description="HTH luxR-type" evidence="5">
    <location>
        <begin position="135"/>
        <end position="200"/>
    </location>
</feature>
<keyword evidence="8" id="KW-1185">Reference proteome</keyword>
<dbReference type="CDD" id="cd06170">
    <property type="entry name" value="LuxR_C_like"/>
    <property type="match status" value="1"/>
</dbReference>
<keyword evidence="3" id="KW-0804">Transcription</keyword>
<dbReference type="PROSITE" id="PS50043">
    <property type="entry name" value="HTH_LUXR_2"/>
    <property type="match status" value="1"/>
</dbReference>
<evidence type="ECO:0000256" key="2">
    <source>
        <dbReference type="ARBA" id="ARBA00023125"/>
    </source>
</evidence>
<dbReference type="PANTHER" id="PTHR44688">
    <property type="entry name" value="DNA-BINDING TRANSCRIPTIONAL ACTIVATOR DEVR_DOSR"/>
    <property type="match status" value="1"/>
</dbReference>
<evidence type="ECO:0000256" key="1">
    <source>
        <dbReference type="ARBA" id="ARBA00023015"/>
    </source>
</evidence>
<dbReference type="InterPro" id="IPR001789">
    <property type="entry name" value="Sig_transdc_resp-reg_receiver"/>
</dbReference>
<reference evidence="8" key="1">
    <citation type="submission" date="2019-10" db="EMBL/GenBank/DDBJ databases">
        <title>Lacipirellula parvula gen. nov., sp. nov., representing a lineage of planctomycetes widespread in freshwater anoxic habitats, and description of the family Lacipirellulaceae.</title>
        <authorList>
            <person name="Dedysh S.N."/>
            <person name="Kulichevskaya I.S."/>
            <person name="Beletsky A.V."/>
            <person name="Rakitin A.L."/>
            <person name="Mardanov A.V."/>
            <person name="Ivanova A.A."/>
            <person name="Saltykova V.X."/>
            <person name="Rijpstra W.I.C."/>
            <person name="Sinninghe Damste J.S."/>
            <person name="Ravin N.V."/>
        </authorList>
    </citation>
    <scope>NUCLEOTIDE SEQUENCE [LARGE SCALE GENOMIC DNA]</scope>
    <source>
        <strain evidence="8">PX69</strain>
    </source>
</reference>
<evidence type="ECO:0000256" key="4">
    <source>
        <dbReference type="PROSITE-ProRule" id="PRU00169"/>
    </source>
</evidence>
<dbReference type="PRINTS" id="PR00038">
    <property type="entry name" value="HTHLUXR"/>
</dbReference>
<dbReference type="SMART" id="SM00421">
    <property type="entry name" value="HTH_LUXR"/>
    <property type="match status" value="1"/>
</dbReference>
<dbReference type="PANTHER" id="PTHR44688:SF16">
    <property type="entry name" value="DNA-BINDING TRANSCRIPTIONAL ACTIVATOR DEVR_DOSR"/>
    <property type="match status" value="1"/>
</dbReference>
<keyword evidence="2" id="KW-0238">DNA-binding</keyword>
<evidence type="ECO:0000259" key="5">
    <source>
        <dbReference type="PROSITE" id="PS50043"/>
    </source>
</evidence>